<feature type="chain" id="PRO_5009292623" evidence="1">
    <location>
        <begin position="21"/>
        <end position="269"/>
    </location>
</feature>
<evidence type="ECO:0000313" key="3">
    <source>
        <dbReference type="Proteomes" id="UP000236721"/>
    </source>
</evidence>
<proteinExistence type="predicted"/>
<organism evidence="2 3">
    <name type="scientific">Vibrio hangzhouensis</name>
    <dbReference type="NCBI Taxonomy" id="462991"/>
    <lineage>
        <taxon>Bacteria</taxon>
        <taxon>Pseudomonadati</taxon>
        <taxon>Pseudomonadota</taxon>
        <taxon>Gammaproteobacteria</taxon>
        <taxon>Vibrionales</taxon>
        <taxon>Vibrionaceae</taxon>
        <taxon>Vibrio</taxon>
    </lineage>
</organism>
<dbReference type="AlphaFoldDB" id="A0A1H6AF01"/>
<dbReference type="RefSeq" id="WP_103881194.1">
    <property type="nucleotide sequence ID" value="NZ_FNVG01000015.1"/>
</dbReference>
<feature type="signal peptide" evidence="1">
    <location>
        <begin position="1"/>
        <end position="20"/>
    </location>
</feature>
<keyword evidence="3" id="KW-1185">Reference proteome</keyword>
<sequence length="269" mass="29829">MRISIITIGFLLLLSSTVTAKESIVFGVVPQQSASKLASQWLPVMNYLSKEVGVPMTFATKPSIPEFERELSQNGYDIAYMNPYHYTVFSRENDYRAIAKAKDKLIKGIIVVRKDSSYNSMAELSGTAVAFPSPAAFAASILSRGYFIQQGIDITPTYVRSHDSVYLNVAKGLFPAGGGVKRTFNAMDPKVTDQLKIMWESKGYTPHAIAVSADMPSDLKQRLQQAFIKMDAEMPELLLPLKVKGFVAAEDSDWDDVRELAINVELSRE</sequence>
<dbReference type="PANTHER" id="PTHR35841:SF1">
    <property type="entry name" value="PHOSPHONATES-BINDING PERIPLASMIC PROTEIN"/>
    <property type="match status" value="1"/>
</dbReference>
<name>A0A1H6AF01_9VIBR</name>
<dbReference type="Pfam" id="PF12974">
    <property type="entry name" value="Phosphonate-bd"/>
    <property type="match status" value="1"/>
</dbReference>
<dbReference type="EMBL" id="FNVG01000015">
    <property type="protein sequence ID" value="SEG47323.1"/>
    <property type="molecule type" value="Genomic_DNA"/>
</dbReference>
<dbReference type="Proteomes" id="UP000236721">
    <property type="component" value="Unassembled WGS sequence"/>
</dbReference>
<evidence type="ECO:0000256" key="1">
    <source>
        <dbReference type="SAM" id="SignalP"/>
    </source>
</evidence>
<dbReference type="Gene3D" id="3.40.190.10">
    <property type="entry name" value="Periplasmic binding protein-like II"/>
    <property type="match status" value="2"/>
</dbReference>
<gene>
    <name evidence="2" type="ORF">SAMN04488244_11558</name>
</gene>
<dbReference type="PANTHER" id="PTHR35841">
    <property type="entry name" value="PHOSPHONATES-BINDING PERIPLASMIC PROTEIN"/>
    <property type="match status" value="1"/>
</dbReference>
<evidence type="ECO:0000313" key="2">
    <source>
        <dbReference type="EMBL" id="SEG47323.1"/>
    </source>
</evidence>
<accession>A0A1H6AF01</accession>
<keyword evidence="1" id="KW-0732">Signal</keyword>
<dbReference type="OrthoDB" id="5343002at2"/>
<dbReference type="SUPFAM" id="SSF53850">
    <property type="entry name" value="Periplasmic binding protein-like II"/>
    <property type="match status" value="1"/>
</dbReference>
<reference evidence="3" key="1">
    <citation type="submission" date="2016-10" db="EMBL/GenBank/DDBJ databases">
        <authorList>
            <person name="Varghese N."/>
            <person name="Submissions S."/>
        </authorList>
    </citation>
    <scope>NUCLEOTIDE SEQUENCE [LARGE SCALE GENOMIC DNA]</scope>
    <source>
        <strain evidence="3">CGMCC 1.7062</strain>
    </source>
</reference>
<protein>
    <submittedName>
        <fullName evidence="2">Phosphonate transport system substrate-binding protein</fullName>
    </submittedName>
</protein>